<dbReference type="eggNOG" id="KOG1502">
    <property type="taxonomic scope" value="Eukaryota"/>
</dbReference>
<dbReference type="Proteomes" id="UP000014074">
    <property type="component" value="Unassembled WGS sequence"/>
</dbReference>
<dbReference type="RefSeq" id="XP_007919545.1">
    <property type="nucleotide sequence ID" value="XM_007921354.1"/>
</dbReference>
<dbReference type="PANTHER" id="PTHR10366:SF562">
    <property type="entry name" value="ALDEHYDE REDUCTASE II (AFU_ORTHOLOGUE AFUA_1G11360)"/>
    <property type="match status" value="1"/>
</dbReference>
<evidence type="ECO:0000259" key="3">
    <source>
        <dbReference type="Pfam" id="PF01370"/>
    </source>
</evidence>
<dbReference type="AlphaFoldDB" id="R8B8M4"/>
<dbReference type="InterPro" id="IPR036291">
    <property type="entry name" value="NAD(P)-bd_dom_sf"/>
</dbReference>
<dbReference type="PANTHER" id="PTHR10366">
    <property type="entry name" value="NAD DEPENDENT EPIMERASE/DEHYDRATASE"/>
    <property type="match status" value="1"/>
</dbReference>
<organism evidence="4 5">
    <name type="scientific">Phaeoacremonium minimum (strain UCR-PA7)</name>
    <name type="common">Esca disease fungus</name>
    <name type="synonym">Togninia minima</name>
    <dbReference type="NCBI Taxonomy" id="1286976"/>
    <lineage>
        <taxon>Eukaryota</taxon>
        <taxon>Fungi</taxon>
        <taxon>Dikarya</taxon>
        <taxon>Ascomycota</taxon>
        <taxon>Pezizomycotina</taxon>
        <taxon>Sordariomycetes</taxon>
        <taxon>Sordariomycetidae</taxon>
        <taxon>Togniniales</taxon>
        <taxon>Togniniaceae</taxon>
        <taxon>Phaeoacremonium</taxon>
    </lineage>
</organism>
<evidence type="ECO:0000313" key="5">
    <source>
        <dbReference type="Proteomes" id="UP000014074"/>
    </source>
</evidence>
<dbReference type="KEGG" id="tmn:UCRPA7_8845"/>
<reference evidence="5" key="1">
    <citation type="journal article" date="2013" name="Genome Announc.">
        <title>Draft genome sequence of the ascomycete Phaeoacremonium aleophilum strain UCR-PA7, a causal agent of the esca disease complex in grapevines.</title>
        <authorList>
            <person name="Blanco-Ulate B."/>
            <person name="Rolshausen P."/>
            <person name="Cantu D."/>
        </authorList>
    </citation>
    <scope>NUCLEOTIDE SEQUENCE [LARGE SCALE GENOMIC DNA]</scope>
    <source>
        <strain evidence="5">UCR-PA7</strain>
    </source>
</reference>
<dbReference type="GeneID" id="19329736"/>
<feature type="domain" description="NAD-dependent epimerase/dehydratase" evidence="3">
    <location>
        <begin position="14"/>
        <end position="136"/>
    </location>
</feature>
<evidence type="ECO:0000313" key="4">
    <source>
        <dbReference type="EMBL" id="EON95651.1"/>
    </source>
</evidence>
<dbReference type="Gene3D" id="3.40.50.720">
    <property type="entry name" value="NAD(P)-binding Rossmann-like Domain"/>
    <property type="match status" value="1"/>
</dbReference>
<dbReference type="InterPro" id="IPR001509">
    <property type="entry name" value="Epimerase_deHydtase"/>
</dbReference>
<name>R8B8M4_PHAM7</name>
<comment type="similarity">
    <text evidence="2">Belongs to the NAD(P)-dependent epimerase/dehydratase family. Dihydroflavonol-4-reductase subfamily.</text>
</comment>
<keyword evidence="5" id="KW-1185">Reference proteome</keyword>
<sequence>MSDLPIAIPKGSKILITGIAGFLAGHIAKQLLDRGFKVRGTVRDTSAAKWVTDEMFAEATQRGDLELAALDFTTASDSDYEAAVKGVDGVMHVATIQTFDPNPDNVIPPVVGSVTALLKAASREPTIKRFVYTSSSVASFMPNPFTDEASFVGRDSWNEFALAAVQAPQLDNPMFGGIVYMASKAAAEKAFWKFAAEEKPHFVVNAVSPYTLIGPILHKSFVNKNLPGWVNWLYQGDTSYIGTIPGLYYVNVKDVALVEIAALIDPDVKDARIQAWCTPFNWNTLLAMWRKKYPERKFIEDLPNMGMIKTKIDDTLPKQLLKKWGGQDGWIPMEEGFQECLDSVLAELDNPSHN</sequence>
<evidence type="ECO:0000256" key="2">
    <source>
        <dbReference type="ARBA" id="ARBA00023445"/>
    </source>
</evidence>
<keyword evidence="1" id="KW-0560">Oxidoreductase</keyword>
<evidence type="ECO:0000256" key="1">
    <source>
        <dbReference type="ARBA" id="ARBA00023002"/>
    </source>
</evidence>
<dbReference type="HOGENOM" id="CLU_007383_9_2_1"/>
<protein>
    <submittedName>
        <fullName evidence="4">Putative aldehyde reductase ii protein</fullName>
    </submittedName>
</protein>
<dbReference type="InterPro" id="IPR050425">
    <property type="entry name" value="NAD(P)_dehydrat-like"/>
</dbReference>
<dbReference type="Pfam" id="PF01370">
    <property type="entry name" value="Epimerase"/>
    <property type="match status" value="1"/>
</dbReference>
<dbReference type="SUPFAM" id="SSF51735">
    <property type="entry name" value="NAD(P)-binding Rossmann-fold domains"/>
    <property type="match status" value="1"/>
</dbReference>
<dbReference type="GO" id="GO:0016616">
    <property type="term" value="F:oxidoreductase activity, acting on the CH-OH group of donors, NAD or NADP as acceptor"/>
    <property type="evidence" value="ECO:0007669"/>
    <property type="project" value="TreeGrafter"/>
</dbReference>
<proteinExistence type="inferred from homology"/>
<gene>
    <name evidence="4" type="ORF">UCRPA7_8845</name>
</gene>
<dbReference type="OrthoDB" id="2735536at2759"/>
<accession>R8B8M4</accession>
<dbReference type="EMBL" id="KB933378">
    <property type="protein sequence ID" value="EON95651.1"/>
    <property type="molecule type" value="Genomic_DNA"/>
</dbReference>